<reference evidence="1 2" key="1">
    <citation type="submission" date="2015-07" db="EMBL/GenBank/DDBJ databases">
        <title>The genome of Melipona quadrifasciata.</title>
        <authorList>
            <person name="Pan H."/>
            <person name="Kapheim K."/>
        </authorList>
    </citation>
    <scope>NUCLEOTIDE SEQUENCE [LARGE SCALE GENOMIC DNA]</scope>
    <source>
        <strain evidence="1">0111107301</strain>
        <tissue evidence="1">Whole body</tissue>
    </source>
</reference>
<protein>
    <submittedName>
        <fullName evidence="1">Uncharacterized protein</fullName>
    </submittedName>
</protein>
<evidence type="ECO:0000313" key="1">
    <source>
        <dbReference type="EMBL" id="KOX70451.1"/>
    </source>
</evidence>
<name>A0A0N0U437_9HYME</name>
<dbReference type="EMBL" id="KQ435859">
    <property type="protein sequence ID" value="KOX70451.1"/>
    <property type="molecule type" value="Genomic_DNA"/>
</dbReference>
<evidence type="ECO:0000313" key="2">
    <source>
        <dbReference type="Proteomes" id="UP000053105"/>
    </source>
</evidence>
<gene>
    <name evidence="1" type="ORF">WN51_02507</name>
</gene>
<organism evidence="1 2">
    <name type="scientific">Melipona quadrifasciata</name>
    <dbReference type="NCBI Taxonomy" id="166423"/>
    <lineage>
        <taxon>Eukaryota</taxon>
        <taxon>Metazoa</taxon>
        <taxon>Ecdysozoa</taxon>
        <taxon>Arthropoda</taxon>
        <taxon>Hexapoda</taxon>
        <taxon>Insecta</taxon>
        <taxon>Pterygota</taxon>
        <taxon>Neoptera</taxon>
        <taxon>Endopterygota</taxon>
        <taxon>Hymenoptera</taxon>
        <taxon>Apocrita</taxon>
        <taxon>Aculeata</taxon>
        <taxon>Apoidea</taxon>
        <taxon>Anthophila</taxon>
        <taxon>Apidae</taxon>
        <taxon>Melipona</taxon>
    </lineage>
</organism>
<sequence length="113" mass="13133">MARNSQGRIEDKVYWHLRLGLNLKVTRHGKTRDSKFSCISKIRNLPIRKMRLTKIERVNQTEKGSTEERRSKRTYHVAIVGYTCAGNAEDLRRGLRTPVMRPYIAAKAVMQGY</sequence>
<dbReference type="Proteomes" id="UP000053105">
    <property type="component" value="Unassembled WGS sequence"/>
</dbReference>
<proteinExistence type="predicted"/>
<keyword evidence="2" id="KW-1185">Reference proteome</keyword>
<accession>A0A0N0U437</accession>
<dbReference type="AlphaFoldDB" id="A0A0N0U437"/>